<proteinExistence type="predicted"/>
<accession>A0A225W219</accession>
<protein>
    <submittedName>
        <fullName evidence="2">Uncharacterized protein</fullName>
    </submittedName>
</protein>
<dbReference type="Proteomes" id="UP000198211">
    <property type="component" value="Unassembled WGS sequence"/>
</dbReference>
<keyword evidence="3" id="KW-1185">Reference proteome</keyword>
<gene>
    <name evidence="2" type="ORF">PHMEG_00015355</name>
</gene>
<name>A0A225W219_9STRA</name>
<dbReference type="AlphaFoldDB" id="A0A225W219"/>
<dbReference type="EMBL" id="NBNE01002080">
    <property type="protein sequence ID" value="OWZ11602.1"/>
    <property type="molecule type" value="Genomic_DNA"/>
</dbReference>
<evidence type="ECO:0000313" key="3">
    <source>
        <dbReference type="Proteomes" id="UP000198211"/>
    </source>
</evidence>
<organism evidence="2 3">
    <name type="scientific">Phytophthora megakarya</name>
    <dbReference type="NCBI Taxonomy" id="4795"/>
    <lineage>
        <taxon>Eukaryota</taxon>
        <taxon>Sar</taxon>
        <taxon>Stramenopiles</taxon>
        <taxon>Oomycota</taxon>
        <taxon>Peronosporomycetes</taxon>
        <taxon>Peronosporales</taxon>
        <taxon>Peronosporaceae</taxon>
        <taxon>Phytophthora</taxon>
    </lineage>
</organism>
<feature type="region of interest" description="Disordered" evidence="1">
    <location>
        <begin position="1"/>
        <end position="28"/>
    </location>
</feature>
<sequence>MVEATANAALRHGKAVKSLSDKPYASSSHEVVNGVEGQQMYTLMYLVDISQACGGGTDYLVLNNIVQYASAD</sequence>
<evidence type="ECO:0000256" key="1">
    <source>
        <dbReference type="SAM" id="MobiDB-lite"/>
    </source>
</evidence>
<reference evidence="3" key="1">
    <citation type="submission" date="2017-03" db="EMBL/GenBank/DDBJ databases">
        <title>Phytopthora megakarya and P. palmivora, two closely related causual agents of cacao black pod achieved similar genome size and gene model numbers by different mechanisms.</title>
        <authorList>
            <person name="Ali S."/>
            <person name="Shao J."/>
            <person name="Larry D.J."/>
            <person name="Kronmiller B."/>
            <person name="Shen D."/>
            <person name="Strem M.D."/>
            <person name="Melnick R.L."/>
            <person name="Guiltinan M.J."/>
            <person name="Tyler B.M."/>
            <person name="Meinhardt L.W."/>
            <person name="Bailey B.A."/>
        </authorList>
    </citation>
    <scope>NUCLEOTIDE SEQUENCE [LARGE SCALE GENOMIC DNA]</scope>
    <source>
        <strain evidence="3">zdho120</strain>
    </source>
</reference>
<comment type="caution">
    <text evidence="2">The sequence shown here is derived from an EMBL/GenBank/DDBJ whole genome shotgun (WGS) entry which is preliminary data.</text>
</comment>
<evidence type="ECO:0000313" key="2">
    <source>
        <dbReference type="EMBL" id="OWZ11602.1"/>
    </source>
</evidence>